<evidence type="ECO:0000313" key="3">
    <source>
        <dbReference type="Proteomes" id="UP001597118"/>
    </source>
</evidence>
<protein>
    <submittedName>
        <fullName evidence="2">Uncharacterized protein</fullName>
    </submittedName>
</protein>
<comment type="caution">
    <text evidence="2">The sequence shown here is derived from an EMBL/GenBank/DDBJ whole genome shotgun (WGS) entry which is preliminary data.</text>
</comment>
<dbReference type="RefSeq" id="WP_379662717.1">
    <property type="nucleotide sequence ID" value="NZ_JBHUDG010000015.1"/>
</dbReference>
<organism evidence="2 3">
    <name type="scientific">Pseudopedobacter beijingensis</name>
    <dbReference type="NCBI Taxonomy" id="1207056"/>
    <lineage>
        <taxon>Bacteria</taxon>
        <taxon>Pseudomonadati</taxon>
        <taxon>Bacteroidota</taxon>
        <taxon>Sphingobacteriia</taxon>
        <taxon>Sphingobacteriales</taxon>
        <taxon>Sphingobacteriaceae</taxon>
        <taxon>Pseudopedobacter</taxon>
    </lineage>
</organism>
<proteinExistence type="predicted"/>
<accession>A0ABW4ID40</accession>
<evidence type="ECO:0000256" key="1">
    <source>
        <dbReference type="SAM" id="SignalP"/>
    </source>
</evidence>
<name>A0ABW4ID40_9SPHI</name>
<dbReference type="Proteomes" id="UP001597118">
    <property type="component" value="Unassembled WGS sequence"/>
</dbReference>
<gene>
    <name evidence="2" type="ORF">ACFSAH_10665</name>
</gene>
<keyword evidence="3" id="KW-1185">Reference proteome</keyword>
<sequence>MNIFSKQTATILLTMFICFNVYAQQPDEKEIKKAFAPKGTYKAPFKKANEACLTSVNIQFKLATRQEQEKRGVGNVITWGFLEGIEDNLMQEITDEYYKLLAEKLKANGISLSDEYKNTDQYQKLINNSADLSRETEKKNWGVSKIFTANNAPYIEFPIMAGPHSSLGNKLKKPVGMVFITVDFININQNIKKGVSDLWGERTDKFETNIEPIIRIEGVTQGAKMKGDGTYAKFAGPNYSFCNPSIANYAITSGLPYTAVLNKAEGMPESMKKFKSAVLGDVAAIFSKGLVKSGRGVAENTFVIQANPEAYKTAVLNALNQYNDYLLAYIKANN</sequence>
<keyword evidence="1" id="KW-0732">Signal</keyword>
<feature type="chain" id="PRO_5046793833" evidence="1">
    <location>
        <begin position="24"/>
        <end position="334"/>
    </location>
</feature>
<reference evidence="3" key="1">
    <citation type="journal article" date="2019" name="Int. J. Syst. Evol. Microbiol.">
        <title>The Global Catalogue of Microorganisms (GCM) 10K type strain sequencing project: providing services to taxonomists for standard genome sequencing and annotation.</title>
        <authorList>
            <consortium name="The Broad Institute Genomics Platform"/>
            <consortium name="The Broad Institute Genome Sequencing Center for Infectious Disease"/>
            <person name="Wu L."/>
            <person name="Ma J."/>
        </authorList>
    </citation>
    <scope>NUCLEOTIDE SEQUENCE [LARGE SCALE GENOMIC DNA]</scope>
    <source>
        <strain evidence="3">CCUG 53762</strain>
    </source>
</reference>
<dbReference type="EMBL" id="JBHUDG010000015">
    <property type="protein sequence ID" value="MFD1630342.1"/>
    <property type="molecule type" value="Genomic_DNA"/>
</dbReference>
<feature type="signal peptide" evidence="1">
    <location>
        <begin position="1"/>
        <end position="23"/>
    </location>
</feature>
<evidence type="ECO:0000313" key="2">
    <source>
        <dbReference type="EMBL" id="MFD1630342.1"/>
    </source>
</evidence>